<accession>A0A072PBR6</accession>
<evidence type="ECO:0000256" key="2">
    <source>
        <dbReference type="SAM" id="Coils"/>
    </source>
</evidence>
<keyword evidence="6" id="KW-1185">Reference proteome</keyword>
<comment type="caution">
    <text evidence="5">The sequence shown here is derived from an EMBL/GenBank/DDBJ whole genome shotgun (WGS) entry which is preliminary data.</text>
</comment>
<dbReference type="Gene3D" id="3.30.230.30">
    <property type="entry name" value="Impact, N-terminal domain"/>
    <property type="match status" value="1"/>
</dbReference>
<dbReference type="InterPro" id="IPR036956">
    <property type="entry name" value="Impact_N_sf"/>
</dbReference>
<dbReference type="InterPro" id="IPR001498">
    <property type="entry name" value="Impact_N"/>
</dbReference>
<dbReference type="GO" id="GO:0006446">
    <property type="term" value="P:regulation of translational initiation"/>
    <property type="evidence" value="ECO:0007669"/>
    <property type="project" value="TreeGrafter"/>
</dbReference>
<feature type="region of interest" description="Disordered" evidence="3">
    <location>
        <begin position="260"/>
        <end position="349"/>
    </location>
</feature>
<feature type="compositionally biased region" description="Basic and acidic residues" evidence="3">
    <location>
        <begin position="185"/>
        <end position="196"/>
    </location>
</feature>
<keyword evidence="2" id="KW-0175">Coiled coil</keyword>
<dbReference type="InterPro" id="IPR023582">
    <property type="entry name" value="Impact"/>
</dbReference>
<dbReference type="GO" id="GO:0140469">
    <property type="term" value="P:GCN2-mediated signaling"/>
    <property type="evidence" value="ECO:0007669"/>
    <property type="project" value="TreeGrafter"/>
</dbReference>
<evidence type="ECO:0000256" key="3">
    <source>
        <dbReference type="SAM" id="MobiDB-lite"/>
    </source>
</evidence>
<dbReference type="PANTHER" id="PTHR16301:SF25">
    <property type="entry name" value="PROTEIN IMPACT"/>
    <property type="match status" value="1"/>
</dbReference>
<dbReference type="RefSeq" id="XP_013259797.1">
    <property type="nucleotide sequence ID" value="XM_013404343.1"/>
</dbReference>
<evidence type="ECO:0000313" key="6">
    <source>
        <dbReference type="Proteomes" id="UP000027920"/>
    </source>
</evidence>
<dbReference type="HOGENOM" id="CLU_040315_2_0_1"/>
<dbReference type="InterPro" id="IPR020568">
    <property type="entry name" value="Ribosomal_Su5_D2-typ_SF"/>
</dbReference>
<dbReference type="OrthoDB" id="69641at2759"/>
<feature type="region of interest" description="Disordered" evidence="3">
    <location>
        <begin position="179"/>
        <end position="224"/>
    </location>
</feature>
<proteinExistence type="inferred from homology"/>
<feature type="region of interest" description="Disordered" evidence="3">
    <location>
        <begin position="1"/>
        <end position="27"/>
    </location>
</feature>
<dbReference type="AlphaFoldDB" id="A0A072PBR6"/>
<feature type="domain" description="Impact N-terminal" evidence="4">
    <location>
        <begin position="64"/>
        <end position="172"/>
    </location>
</feature>
<comment type="similarity">
    <text evidence="1">Belongs to the IMPACT family.</text>
</comment>
<dbReference type="VEuPathDB" id="FungiDB:A1O9_07397"/>
<organism evidence="5 6">
    <name type="scientific">Exophiala aquamarina CBS 119918</name>
    <dbReference type="NCBI Taxonomy" id="1182545"/>
    <lineage>
        <taxon>Eukaryota</taxon>
        <taxon>Fungi</taxon>
        <taxon>Dikarya</taxon>
        <taxon>Ascomycota</taxon>
        <taxon>Pezizomycotina</taxon>
        <taxon>Eurotiomycetes</taxon>
        <taxon>Chaetothyriomycetidae</taxon>
        <taxon>Chaetothyriales</taxon>
        <taxon>Herpotrichiellaceae</taxon>
        <taxon>Exophiala</taxon>
    </lineage>
</organism>
<protein>
    <recommendedName>
        <fullName evidence="4">Impact N-terminal domain-containing protein</fullName>
    </recommendedName>
</protein>
<sequence length="400" mass="42239">MSTACNKRGLSDGDGGGDGGNQQNVFKSSPITDRASTFIAHFHPHDANPAARPNSLHTKGKPTSLTQTIKSFQNHPAFATADHRIAAWRRASTQRTLVPAPLNNTNPADPGANVTYTTNSDDDGERYAGKRLERVLNELNVQGTVVVARWYGGVLLGPVRFTHIENVAREAVAKWRRHVGGGVGDDGRGKRLKTDDGATAGAAAPAPAPASISPSDSKPQQLSVAEEGQRLRLVEQLGNRDSSIVVLRALLAEKRKAMQETHKVTASPTALVPSPPTSSEPTRLVSNADAADPGGESSRTLVPPTLSAGGDGDGDGDGDAAAKSTPAATPVPAPAVSSSSPTGARATKPQAMDYSHMPMPRLRQLEKARDATIAFILKQIDKAEAEEREMELEMEKERAA</sequence>
<feature type="compositionally biased region" description="Low complexity" evidence="3">
    <location>
        <begin position="319"/>
        <end position="342"/>
    </location>
</feature>
<dbReference type="EMBL" id="AMGV01000005">
    <property type="protein sequence ID" value="KEF57207.1"/>
    <property type="molecule type" value="Genomic_DNA"/>
</dbReference>
<name>A0A072PBR6_9EURO</name>
<evidence type="ECO:0000313" key="5">
    <source>
        <dbReference type="EMBL" id="KEF57207.1"/>
    </source>
</evidence>
<feature type="region of interest" description="Disordered" evidence="3">
    <location>
        <begin position="99"/>
        <end position="123"/>
    </location>
</feature>
<dbReference type="PANTHER" id="PTHR16301">
    <property type="entry name" value="IMPACT-RELATED"/>
    <property type="match status" value="1"/>
</dbReference>
<feature type="coiled-coil region" evidence="2">
    <location>
        <begin position="373"/>
        <end position="400"/>
    </location>
</feature>
<feature type="compositionally biased region" description="Polar residues" evidence="3">
    <location>
        <begin position="212"/>
        <end position="223"/>
    </location>
</feature>
<dbReference type="Proteomes" id="UP000027920">
    <property type="component" value="Unassembled WGS sequence"/>
</dbReference>
<dbReference type="STRING" id="1182545.A0A072PBR6"/>
<dbReference type="SUPFAM" id="SSF54211">
    <property type="entry name" value="Ribosomal protein S5 domain 2-like"/>
    <property type="match status" value="1"/>
</dbReference>
<reference evidence="5 6" key="1">
    <citation type="submission" date="2013-03" db="EMBL/GenBank/DDBJ databases">
        <title>The Genome Sequence of Exophiala aquamarina CBS 119918.</title>
        <authorList>
            <consortium name="The Broad Institute Genomics Platform"/>
            <person name="Cuomo C."/>
            <person name="de Hoog S."/>
            <person name="Gorbushina A."/>
            <person name="Walker B."/>
            <person name="Young S.K."/>
            <person name="Zeng Q."/>
            <person name="Gargeya S."/>
            <person name="Fitzgerald M."/>
            <person name="Haas B."/>
            <person name="Abouelleil A."/>
            <person name="Allen A.W."/>
            <person name="Alvarado L."/>
            <person name="Arachchi H.M."/>
            <person name="Berlin A.M."/>
            <person name="Chapman S.B."/>
            <person name="Gainer-Dewar J."/>
            <person name="Goldberg J."/>
            <person name="Griggs A."/>
            <person name="Gujja S."/>
            <person name="Hansen M."/>
            <person name="Howarth C."/>
            <person name="Imamovic A."/>
            <person name="Ireland A."/>
            <person name="Larimer J."/>
            <person name="McCowan C."/>
            <person name="Murphy C."/>
            <person name="Pearson M."/>
            <person name="Poon T.W."/>
            <person name="Priest M."/>
            <person name="Roberts A."/>
            <person name="Saif S."/>
            <person name="Shea T."/>
            <person name="Sisk P."/>
            <person name="Sykes S."/>
            <person name="Wortman J."/>
            <person name="Nusbaum C."/>
            <person name="Birren B."/>
        </authorList>
    </citation>
    <scope>NUCLEOTIDE SEQUENCE [LARGE SCALE GENOMIC DNA]</scope>
    <source>
        <strain evidence="5 6">CBS 119918</strain>
    </source>
</reference>
<dbReference type="GO" id="GO:0005737">
    <property type="term" value="C:cytoplasm"/>
    <property type="evidence" value="ECO:0007669"/>
    <property type="project" value="TreeGrafter"/>
</dbReference>
<dbReference type="GeneID" id="25282311"/>
<dbReference type="Pfam" id="PF01205">
    <property type="entry name" value="Impact_N"/>
    <property type="match status" value="1"/>
</dbReference>
<gene>
    <name evidence="5" type="ORF">A1O9_07397</name>
</gene>
<evidence type="ECO:0000259" key="4">
    <source>
        <dbReference type="Pfam" id="PF01205"/>
    </source>
</evidence>
<evidence type="ECO:0000256" key="1">
    <source>
        <dbReference type="ARBA" id="ARBA00007665"/>
    </source>
</evidence>